<dbReference type="Proteomes" id="UP001589828">
    <property type="component" value="Unassembled WGS sequence"/>
</dbReference>
<accession>A0ABV6L335</accession>
<keyword evidence="1" id="KW-0812">Transmembrane</keyword>
<name>A0ABV6L335_9SPHI</name>
<reference evidence="2 3" key="1">
    <citation type="submission" date="2024-09" db="EMBL/GenBank/DDBJ databases">
        <authorList>
            <person name="Sun Q."/>
            <person name="Mori K."/>
        </authorList>
    </citation>
    <scope>NUCLEOTIDE SEQUENCE [LARGE SCALE GENOMIC DNA]</scope>
    <source>
        <strain evidence="2 3">NCAIM B.02415</strain>
    </source>
</reference>
<feature type="transmembrane region" description="Helical" evidence="1">
    <location>
        <begin position="5"/>
        <end position="22"/>
    </location>
</feature>
<proteinExistence type="predicted"/>
<keyword evidence="1" id="KW-0472">Membrane</keyword>
<dbReference type="SUPFAM" id="SSF82171">
    <property type="entry name" value="DPP6 N-terminal domain-like"/>
    <property type="match status" value="1"/>
</dbReference>
<gene>
    <name evidence="2" type="ORF">ACFFGT_06740</name>
</gene>
<dbReference type="RefSeq" id="WP_377021748.1">
    <property type="nucleotide sequence ID" value="NZ_JBHLTS010000018.1"/>
</dbReference>
<evidence type="ECO:0000313" key="2">
    <source>
        <dbReference type="EMBL" id="MFC0513887.1"/>
    </source>
</evidence>
<keyword evidence="3" id="KW-1185">Reference proteome</keyword>
<protein>
    <submittedName>
        <fullName evidence="2">Uncharacterized protein</fullName>
    </submittedName>
</protein>
<evidence type="ECO:0000256" key="1">
    <source>
        <dbReference type="SAM" id="Phobius"/>
    </source>
</evidence>
<keyword evidence="1" id="KW-1133">Transmembrane helix</keyword>
<dbReference type="EMBL" id="JBHLTS010000018">
    <property type="protein sequence ID" value="MFC0513887.1"/>
    <property type="molecule type" value="Genomic_DNA"/>
</dbReference>
<comment type="caution">
    <text evidence="2">The sequence shown here is derived from an EMBL/GenBank/DDBJ whole genome shotgun (WGS) entry which is preliminary data.</text>
</comment>
<organism evidence="2 3">
    <name type="scientific">Mucilaginibacter angelicae</name>
    <dbReference type="NCBI Taxonomy" id="869718"/>
    <lineage>
        <taxon>Bacteria</taxon>
        <taxon>Pseudomonadati</taxon>
        <taxon>Bacteroidota</taxon>
        <taxon>Sphingobacteriia</taxon>
        <taxon>Sphingobacteriales</taxon>
        <taxon>Sphingobacteriaceae</taxon>
        <taxon>Mucilaginibacter</taxon>
    </lineage>
</organism>
<sequence>MKKNIIILAILIIVLAGMWWAFKIFVLHTNLNRQPELTNFHESHFEVSSSKPLYFKIDSGLYCAMDGKFTYQLKPVWKGEIEEAYISPDGKYAVIYNKNKLLLIDNNGKSLFKIDNCTNLIAVSENRDSGRFIASSVQWSKNSDSFLVLQDKVWDGNYSKKNRSSIYKYSLADKSFKPFMDLDEEVIEYFALSTDGTKLYYEFATPKGDLAFKKIDLKTRKILSEHFSDDSLRLKGINADSIYLNYHPKSFNQNRYDLGGVVTTVGLENDSTGLYYRDEARTVCLLSGANGYAGFKGVSFDFFSGGYFLPGNRFFIADIDSENFTGQVIIDVKTGKIMKMKKTIGFYFNINTNDCRDFIFKYDIEPHINYPNVVATKIRRGE</sequence>
<evidence type="ECO:0000313" key="3">
    <source>
        <dbReference type="Proteomes" id="UP001589828"/>
    </source>
</evidence>